<evidence type="ECO:0000313" key="2">
    <source>
        <dbReference type="EMBL" id="PKF34712.1"/>
    </source>
</evidence>
<organism evidence="2 3">
    <name type="scientific">Acinetobacter proteolyticus</name>
    <dbReference type="NCBI Taxonomy" id="1776741"/>
    <lineage>
        <taxon>Bacteria</taxon>
        <taxon>Pseudomonadati</taxon>
        <taxon>Pseudomonadota</taxon>
        <taxon>Gammaproteobacteria</taxon>
        <taxon>Moraxellales</taxon>
        <taxon>Moraxellaceae</taxon>
        <taxon>Acinetobacter</taxon>
    </lineage>
</organism>
<dbReference type="EMBL" id="PISJ01000010">
    <property type="protein sequence ID" value="PKF34712.1"/>
    <property type="molecule type" value="Genomic_DNA"/>
</dbReference>
<proteinExistence type="predicted"/>
<gene>
    <name evidence="2" type="ORF">CW311_05955</name>
</gene>
<evidence type="ECO:0000313" key="3">
    <source>
        <dbReference type="Proteomes" id="UP000233553"/>
    </source>
</evidence>
<sequence length="218" mass="24325">MKTILLGAIGVATCFTTIHAWADTPLQLNYGAPQALGEPTSVQQTEQHYRSESRSGIQTSIFAEYYGSRLKSDEVDGHENLNGLGTGVTFTALDTLSSTFGLNYQKNVDWKSTEINVKGGYTFYGHNNSYANASIGVGYAWLKADDYDVKLRYVTLPIEFELGHYIQSNIAAYVGLGYKWLYIENYKDVCTSYFCDSTAADVLDMDGMTYKVGMRYLF</sequence>
<feature type="signal peptide" evidence="1">
    <location>
        <begin position="1"/>
        <end position="22"/>
    </location>
</feature>
<comment type="caution">
    <text evidence="2">The sequence shown here is derived from an EMBL/GenBank/DDBJ whole genome shotgun (WGS) entry which is preliminary data.</text>
</comment>
<keyword evidence="1" id="KW-0732">Signal</keyword>
<dbReference type="Proteomes" id="UP000233553">
    <property type="component" value="Unassembled WGS sequence"/>
</dbReference>
<dbReference type="RefSeq" id="WP_101235939.1">
    <property type="nucleotide sequence ID" value="NZ_PISJ01000010.1"/>
</dbReference>
<evidence type="ECO:0000256" key="1">
    <source>
        <dbReference type="SAM" id="SignalP"/>
    </source>
</evidence>
<name>A0A2N0WH03_9GAMM</name>
<protein>
    <recommendedName>
        <fullName evidence="4">Outer membrane protein beta-barrel domain-containing protein</fullName>
    </recommendedName>
</protein>
<accession>A0A2N0WH03</accession>
<reference evidence="2 3" key="1">
    <citation type="submission" date="2017-12" db="EMBL/GenBank/DDBJ databases">
        <title>Draft Genome sequences of multiple microbial strains isolated from spacecraft associated surfaces.</title>
        <authorList>
            <person name="Seuylemezian A."/>
            <person name="Vaishampayan P."/>
            <person name="Venkateswaran K."/>
        </authorList>
    </citation>
    <scope>NUCLEOTIDE SEQUENCE [LARGE SCALE GENOMIC DNA]</scope>
    <source>
        <strain evidence="2 3">2P01AA</strain>
    </source>
</reference>
<feature type="chain" id="PRO_5014942631" description="Outer membrane protein beta-barrel domain-containing protein" evidence="1">
    <location>
        <begin position="23"/>
        <end position="218"/>
    </location>
</feature>
<evidence type="ECO:0008006" key="4">
    <source>
        <dbReference type="Google" id="ProtNLM"/>
    </source>
</evidence>
<dbReference type="AlphaFoldDB" id="A0A2N0WH03"/>